<dbReference type="Pfam" id="PF01041">
    <property type="entry name" value="DegT_DnrJ_EryC1"/>
    <property type="match status" value="1"/>
</dbReference>
<dbReference type="InterPro" id="IPR000653">
    <property type="entry name" value="DegT/StrS_aminotransferase"/>
</dbReference>
<comment type="similarity">
    <text evidence="2 3">Belongs to the DegT/DnrJ/EryC1 family.</text>
</comment>
<evidence type="ECO:0000256" key="1">
    <source>
        <dbReference type="ARBA" id="ARBA00022898"/>
    </source>
</evidence>
<comment type="caution">
    <text evidence="4">The sequence shown here is derived from an EMBL/GenBank/DDBJ whole genome shotgun (WGS) entry which is preliminary data.</text>
</comment>
<evidence type="ECO:0000313" key="5">
    <source>
        <dbReference type="Proteomes" id="UP001597402"/>
    </source>
</evidence>
<dbReference type="InterPro" id="IPR015422">
    <property type="entry name" value="PyrdxlP-dep_Trfase_small"/>
</dbReference>
<dbReference type="PANTHER" id="PTHR30244:SF36">
    <property type="entry name" value="3-OXO-GLUCOSE-6-PHOSPHATE:GLUTAMATE AMINOTRANSFERASE"/>
    <property type="match status" value="1"/>
</dbReference>
<proteinExistence type="inferred from homology"/>
<evidence type="ECO:0000313" key="4">
    <source>
        <dbReference type="EMBL" id="MFD2091854.1"/>
    </source>
</evidence>
<organism evidence="4 5">
    <name type="scientific">Blastococcus deserti</name>
    <dbReference type="NCBI Taxonomy" id="2259033"/>
    <lineage>
        <taxon>Bacteria</taxon>
        <taxon>Bacillati</taxon>
        <taxon>Actinomycetota</taxon>
        <taxon>Actinomycetes</taxon>
        <taxon>Geodermatophilales</taxon>
        <taxon>Geodermatophilaceae</taxon>
        <taxon>Blastococcus</taxon>
    </lineage>
</organism>
<keyword evidence="4" id="KW-0032">Aminotransferase</keyword>
<dbReference type="SUPFAM" id="SSF53383">
    <property type="entry name" value="PLP-dependent transferases"/>
    <property type="match status" value="1"/>
</dbReference>
<dbReference type="Proteomes" id="UP001597402">
    <property type="component" value="Unassembled WGS sequence"/>
</dbReference>
<accession>A0ABW4XAG9</accession>
<keyword evidence="1 3" id="KW-0663">Pyridoxal phosphate</keyword>
<evidence type="ECO:0000256" key="2">
    <source>
        <dbReference type="ARBA" id="ARBA00037999"/>
    </source>
</evidence>
<dbReference type="PIRSF" id="PIRSF000390">
    <property type="entry name" value="PLP_StrS"/>
    <property type="match status" value="1"/>
</dbReference>
<keyword evidence="4" id="KW-0808">Transferase</keyword>
<gene>
    <name evidence="4" type="ORF">ACFSHS_09760</name>
</gene>
<dbReference type="InterPro" id="IPR015424">
    <property type="entry name" value="PyrdxlP-dep_Trfase"/>
</dbReference>
<dbReference type="InterPro" id="IPR015421">
    <property type="entry name" value="PyrdxlP-dep_Trfase_major"/>
</dbReference>
<dbReference type="Gene3D" id="3.90.1150.10">
    <property type="entry name" value="Aspartate Aminotransferase, domain 1"/>
    <property type="match status" value="1"/>
</dbReference>
<name>A0ABW4XAG9_9ACTN</name>
<dbReference type="RefSeq" id="WP_376875177.1">
    <property type="nucleotide sequence ID" value="NZ_JBHUHP010000009.1"/>
</dbReference>
<dbReference type="GO" id="GO:0008483">
    <property type="term" value="F:transaminase activity"/>
    <property type="evidence" value="ECO:0007669"/>
    <property type="project" value="UniProtKB-KW"/>
</dbReference>
<dbReference type="PANTHER" id="PTHR30244">
    <property type="entry name" value="TRANSAMINASE"/>
    <property type="match status" value="1"/>
</dbReference>
<protein>
    <submittedName>
        <fullName evidence="4">DegT/DnrJ/EryC1/StrS family aminotransferase</fullName>
    </submittedName>
</protein>
<evidence type="ECO:0000256" key="3">
    <source>
        <dbReference type="RuleBase" id="RU004508"/>
    </source>
</evidence>
<dbReference type="EMBL" id="JBHUHP010000009">
    <property type="protein sequence ID" value="MFD2091854.1"/>
    <property type="molecule type" value="Genomic_DNA"/>
</dbReference>
<dbReference type="Gene3D" id="3.40.640.10">
    <property type="entry name" value="Type I PLP-dependent aspartate aminotransferase-like (Major domain)"/>
    <property type="match status" value="1"/>
</dbReference>
<dbReference type="CDD" id="cd00616">
    <property type="entry name" value="AHBA_syn"/>
    <property type="match status" value="1"/>
</dbReference>
<sequence>MTQPTRTVPPSPIGAPPVPLVDLGIQRDRIADEVAEGFARVLAATAFIQGPDVSAFEEEFASYTRRAFSVGLGNGTDALEFALRAAGVGTGDRVALPANTFVATAEAVLRAGAEPVLVDVDDEHLLLDPDALGEVAATCRAVLPVHLFGQMAPMDRIRDVAERHGLIVVEDAAQAQGATHRGVPIGGWGAAAGTSFYPGKNLGAFGDAGGVVTDDAEVARRVRLLANHGSEVKYQHPVLGFNSRLDTLQAVVLRAKLARLDAWNEERRAAARRYAELLADVPEVRLPSVADGNEHVWHLYVVRVARRDTVLAELNAAGIGAGIHYPVPVHHTGAFAGSGYERGDFPVTERAAGEILSLPLFPGITAGQQERVADALRAAVRRDA</sequence>
<keyword evidence="5" id="KW-1185">Reference proteome</keyword>
<reference evidence="5" key="1">
    <citation type="journal article" date="2019" name="Int. J. Syst. Evol. Microbiol.">
        <title>The Global Catalogue of Microorganisms (GCM) 10K type strain sequencing project: providing services to taxonomists for standard genome sequencing and annotation.</title>
        <authorList>
            <consortium name="The Broad Institute Genomics Platform"/>
            <consortium name="The Broad Institute Genome Sequencing Center for Infectious Disease"/>
            <person name="Wu L."/>
            <person name="Ma J."/>
        </authorList>
    </citation>
    <scope>NUCLEOTIDE SEQUENCE [LARGE SCALE GENOMIC DNA]</scope>
    <source>
        <strain evidence="5">JCM 3338</strain>
    </source>
</reference>